<name>A0A2M4D4S0_ANODA</name>
<accession>A0A2M4D4S0</accession>
<proteinExistence type="predicted"/>
<dbReference type="AlphaFoldDB" id="A0A2M4D4S0"/>
<evidence type="ECO:0000313" key="1">
    <source>
        <dbReference type="EMBL" id="MBW72547.1"/>
    </source>
</evidence>
<reference evidence="1" key="1">
    <citation type="submission" date="2018-01" db="EMBL/GenBank/DDBJ databases">
        <title>An insight into the sialome of Amazonian anophelines.</title>
        <authorList>
            <person name="Ribeiro J.M."/>
            <person name="Scarpassa V."/>
            <person name="Calvo E."/>
        </authorList>
    </citation>
    <scope>NUCLEOTIDE SEQUENCE</scope>
</reference>
<protein>
    <submittedName>
        <fullName evidence="1">Putative secreted protein</fullName>
    </submittedName>
</protein>
<organism evidence="1">
    <name type="scientific">Anopheles darlingi</name>
    <name type="common">Mosquito</name>
    <dbReference type="NCBI Taxonomy" id="43151"/>
    <lineage>
        <taxon>Eukaryota</taxon>
        <taxon>Metazoa</taxon>
        <taxon>Ecdysozoa</taxon>
        <taxon>Arthropoda</taxon>
        <taxon>Hexapoda</taxon>
        <taxon>Insecta</taxon>
        <taxon>Pterygota</taxon>
        <taxon>Neoptera</taxon>
        <taxon>Endopterygota</taxon>
        <taxon>Diptera</taxon>
        <taxon>Nematocera</taxon>
        <taxon>Culicoidea</taxon>
        <taxon>Culicidae</taxon>
        <taxon>Anophelinae</taxon>
        <taxon>Anopheles</taxon>
    </lineage>
</organism>
<sequence>MERATAAGDVSLSLVLPLVVALQRRKAVHLLATQLTLHRVKLLQSSVLLFERFLGSAHRWLSGFLLRSARQLTYHGAPSGPIFRWFVRRYRVILGILRFGVGPFIRIGAIGGFESLFSHFRVQKLLLVGGFLFNDQILAKKLFVTCVVERTTLDGLL</sequence>
<dbReference type="EMBL" id="GGFL01008369">
    <property type="protein sequence ID" value="MBW72547.1"/>
    <property type="molecule type" value="Transcribed_RNA"/>
</dbReference>